<name>A0A251LKL9_MANES</name>
<sequence>MVVNLKRKIRKIETTLLEDPYHALFWRLQQYYHYALHHQQYQPLPLLHQIHEAHIYLQLLFSSFDVKDLGIYN</sequence>
<dbReference type="EMBL" id="CM004388">
    <property type="protein sequence ID" value="OAY58835.1"/>
    <property type="molecule type" value="Genomic_DNA"/>
</dbReference>
<evidence type="ECO:0000313" key="1">
    <source>
        <dbReference type="EMBL" id="OAY58836.1"/>
    </source>
</evidence>
<organism evidence="1">
    <name type="scientific">Manihot esculenta</name>
    <name type="common">Cassava</name>
    <name type="synonym">Jatropha manihot</name>
    <dbReference type="NCBI Taxonomy" id="3983"/>
    <lineage>
        <taxon>Eukaryota</taxon>
        <taxon>Viridiplantae</taxon>
        <taxon>Streptophyta</taxon>
        <taxon>Embryophyta</taxon>
        <taxon>Tracheophyta</taxon>
        <taxon>Spermatophyta</taxon>
        <taxon>Magnoliopsida</taxon>
        <taxon>eudicotyledons</taxon>
        <taxon>Gunneridae</taxon>
        <taxon>Pentapetalae</taxon>
        <taxon>rosids</taxon>
        <taxon>fabids</taxon>
        <taxon>Malpighiales</taxon>
        <taxon>Euphorbiaceae</taxon>
        <taxon>Crotonoideae</taxon>
        <taxon>Manihoteae</taxon>
        <taxon>Manihot</taxon>
    </lineage>
</organism>
<proteinExistence type="predicted"/>
<gene>
    <name evidence="1" type="ORF">MANES_02G210600</name>
</gene>
<protein>
    <submittedName>
        <fullName evidence="1">Uncharacterized protein</fullName>
    </submittedName>
</protein>
<accession>A0A251LKL9</accession>
<dbReference type="AlphaFoldDB" id="A0A251LKL9"/>
<reference evidence="1" key="1">
    <citation type="submission" date="2016-02" db="EMBL/GenBank/DDBJ databases">
        <title>WGS assembly of Manihot esculenta.</title>
        <authorList>
            <person name="Bredeson J.V."/>
            <person name="Prochnik S.E."/>
            <person name="Lyons J.B."/>
            <person name="Schmutz J."/>
            <person name="Grimwood J."/>
            <person name="Vrebalov J."/>
            <person name="Bart R.S."/>
            <person name="Amuge T."/>
            <person name="Ferguson M.E."/>
            <person name="Green R."/>
            <person name="Putnam N."/>
            <person name="Stites J."/>
            <person name="Rounsley S."/>
            <person name="Rokhsar D.S."/>
        </authorList>
    </citation>
    <scope>NUCLEOTIDE SEQUENCE [LARGE SCALE GENOMIC DNA]</scope>
    <source>
        <tissue evidence="1">Leaf</tissue>
    </source>
</reference>
<dbReference type="EMBL" id="CM004388">
    <property type="protein sequence ID" value="OAY58836.1"/>
    <property type="molecule type" value="Genomic_DNA"/>
</dbReference>